<feature type="active site" description="Proton acceptor" evidence="2">
    <location>
        <position position="191"/>
    </location>
</feature>
<dbReference type="Proteomes" id="UP000245670">
    <property type="component" value="Unassembled WGS sequence"/>
</dbReference>
<dbReference type="GO" id="GO:0000271">
    <property type="term" value="P:polysaccharide biosynthetic process"/>
    <property type="evidence" value="ECO:0007669"/>
    <property type="project" value="TreeGrafter"/>
</dbReference>
<dbReference type="OrthoDB" id="9810913at2"/>
<gene>
    <name evidence="5" type="ORF">DIS07_09590</name>
</gene>
<keyword evidence="5" id="KW-0808">Transferase</keyword>
<dbReference type="GO" id="GO:0008483">
    <property type="term" value="F:transaminase activity"/>
    <property type="evidence" value="ECO:0007669"/>
    <property type="project" value="UniProtKB-KW"/>
</dbReference>
<evidence type="ECO:0000256" key="1">
    <source>
        <dbReference type="ARBA" id="ARBA00037999"/>
    </source>
</evidence>
<comment type="similarity">
    <text evidence="1 4">Belongs to the DegT/DnrJ/EryC1 family.</text>
</comment>
<name>A0A2U2JB15_9FLAO</name>
<dbReference type="EMBL" id="QFFG01000003">
    <property type="protein sequence ID" value="PWG05471.1"/>
    <property type="molecule type" value="Genomic_DNA"/>
</dbReference>
<dbReference type="SUPFAM" id="SSF53383">
    <property type="entry name" value="PLP-dependent transferases"/>
    <property type="match status" value="1"/>
</dbReference>
<dbReference type="InterPro" id="IPR015421">
    <property type="entry name" value="PyrdxlP-dep_Trfase_major"/>
</dbReference>
<evidence type="ECO:0000313" key="5">
    <source>
        <dbReference type="EMBL" id="PWG05471.1"/>
    </source>
</evidence>
<evidence type="ECO:0000256" key="2">
    <source>
        <dbReference type="PIRSR" id="PIRSR000390-1"/>
    </source>
</evidence>
<dbReference type="Pfam" id="PF01041">
    <property type="entry name" value="DegT_DnrJ_EryC1"/>
    <property type="match status" value="1"/>
</dbReference>
<dbReference type="PANTHER" id="PTHR30244:SF34">
    <property type="entry name" value="DTDP-4-AMINO-4,6-DIDEOXYGALACTOSE TRANSAMINASE"/>
    <property type="match status" value="1"/>
</dbReference>
<dbReference type="PIRSF" id="PIRSF000390">
    <property type="entry name" value="PLP_StrS"/>
    <property type="match status" value="1"/>
</dbReference>
<evidence type="ECO:0000256" key="4">
    <source>
        <dbReference type="RuleBase" id="RU004508"/>
    </source>
</evidence>
<sequence length="373" mass="42279">MSSKIWLSKPHFNTTNLDFLKETFNSNWISTTGPNIDEFEKSIENILGNDLKVVALNSGTSAIHLALKLLNVGIGDEVICQTFTFCATVNPILYCGAIPIFIDSEKDTWNMCPVYLEKAIQNRLKVNKKPKAIIVVDSYGMPAKWDELLEISKKYNIPIIEDSAEALGAFYKNKMCGTFGKYSIFSFNGNKIITTSAGGVLICNNTKDKAKAIHLATQAKGIGHFQYNEIGYNYRMSNVLAALGLEQLKSLKEKIKQRRLNHIRYKSIMSSVGGVALKEEFDEKIVSNFWLNCIVVNNSKFSNIDFLNAFTENNIDVRTLWYPLHMQSYLKKYLFFGDRVAEVLFRKGLCLPSSSSLTEKDFLRIEKVFNLFK</sequence>
<dbReference type="InterPro" id="IPR000653">
    <property type="entry name" value="DegT/StrS_aminotransferase"/>
</dbReference>
<keyword evidence="6" id="KW-1185">Reference proteome</keyword>
<dbReference type="InterPro" id="IPR015424">
    <property type="entry name" value="PyrdxlP-dep_Trfase"/>
</dbReference>
<dbReference type="PANTHER" id="PTHR30244">
    <property type="entry name" value="TRANSAMINASE"/>
    <property type="match status" value="1"/>
</dbReference>
<keyword evidence="5" id="KW-0032">Aminotransferase</keyword>
<organism evidence="5 6">
    <name type="scientific">Polaribacter aquimarinus</name>
    <dbReference type="NCBI Taxonomy" id="2100726"/>
    <lineage>
        <taxon>Bacteria</taxon>
        <taxon>Pseudomonadati</taxon>
        <taxon>Bacteroidota</taxon>
        <taxon>Flavobacteriia</taxon>
        <taxon>Flavobacteriales</taxon>
        <taxon>Flavobacteriaceae</taxon>
    </lineage>
</organism>
<evidence type="ECO:0000256" key="3">
    <source>
        <dbReference type="PIRSR" id="PIRSR000390-2"/>
    </source>
</evidence>
<reference evidence="5 6" key="1">
    <citation type="submission" date="2018-05" db="EMBL/GenBank/DDBJ databases">
        <title>Polaribacter aquimarinus sp. nov., isolated from sediment in a sediment of sea.</title>
        <authorList>
            <person name="Lu D."/>
        </authorList>
    </citation>
    <scope>NUCLEOTIDE SEQUENCE [LARGE SCALE GENOMIC DNA]</scope>
    <source>
        <strain evidence="5 6">ZY113</strain>
    </source>
</reference>
<keyword evidence="3 4" id="KW-0663">Pyridoxal phosphate</keyword>
<dbReference type="AlphaFoldDB" id="A0A2U2JB15"/>
<dbReference type="GO" id="GO:0030170">
    <property type="term" value="F:pyridoxal phosphate binding"/>
    <property type="evidence" value="ECO:0007669"/>
    <property type="project" value="TreeGrafter"/>
</dbReference>
<dbReference type="Gene3D" id="3.40.640.10">
    <property type="entry name" value="Type I PLP-dependent aspartate aminotransferase-like (Major domain)"/>
    <property type="match status" value="1"/>
</dbReference>
<dbReference type="Gene3D" id="3.90.1150.10">
    <property type="entry name" value="Aspartate Aminotransferase, domain 1"/>
    <property type="match status" value="1"/>
</dbReference>
<accession>A0A2U2JB15</accession>
<evidence type="ECO:0000313" key="6">
    <source>
        <dbReference type="Proteomes" id="UP000245670"/>
    </source>
</evidence>
<comment type="caution">
    <text evidence="5">The sequence shown here is derived from an EMBL/GenBank/DDBJ whole genome shotgun (WGS) entry which is preliminary data.</text>
</comment>
<dbReference type="InterPro" id="IPR015422">
    <property type="entry name" value="PyrdxlP-dep_Trfase_small"/>
</dbReference>
<protein>
    <submittedName>
        <fullName evidence="5">Pyridoxal phosphate-dependent aminotransferase</fullName>
    </submittedName>
</protein>
<feature type="modified residue" description="N6-(pyridoxal phosphate)lysine" evidence="3">
    <location>
        <position position="191"/>
    </location>
</feature>
<dbReference type="CDD" id="cd00616">
    <property type="entry name" value="AHBA_syn"/>
    <property type="match status" value="1"/>
</dbReference>
<proteinExistence type="inferred from homology"/>
<dbReference type="RefSeq" id="WP_109405013.1">
    <property type="nucleotide sequence ID" value="NZ_QFFG01000003.1"/>
</dbReference>